<proteinExistence type="predicted"/>
<dbReference type="AlphaFoldDB" id="A0A7X1JAS9"/>
<gene>
    <name evidence="2" type="ORF">H4N64_38635</name>
</gene>
<reference evidence="2 3" key="1">
    <citation type="submission" date="2020-08" db="EMBL/GenBank/DDBJ databases">
        <title>Streptomyces sp. PSKA01 genome sequencing and assembly.</title>
        <authorList>
            <person name="Mandal S."/>
            <person name="Maiti P.K."/>
            <person name="Das P."/>
        </authorList>
    </citation>
    <scope>NUCLEOTIDE SEQUENCE [LARGE SCALE GENOMIC DNA]</scope>
    <source>
        <strain evidence="2 3">PSKA01</strain>
    </source>
</reference>
<organism evidence="2 3">
    <name type="scientific">Streptomyces cupreus</name>
    <dbReference type="NCBI Taxonomy" id="2759956"/>
    <lineage>
        <taxon>Bacteria</taxon>
        <taxon>Bacillati</taxon>
        <taxon>Actinomycetota</taxon>
        <taxon>Actinomycetes</taxon>
        <taxon>Kitasatosporales</taxon>
        <taxon>Streptomycetaceae</taxon>
        <taxon>Streptomyces</taxon>
    </lineage>
</organism>
<accession>A0A7X1JAS9</accession>
<keyword evidence="3" id="KW-1185">Reference proteome</keyword>
<evidence type="ECO:0000313" key="3">
    <source>
        <dbReference type="Proteomes" id="UP000584670"/>
    </source>
</evidence>
<dbReference type="Proteomes" id="UP000584670">
    <property type="component" value="Unassembled WGS sequence"/>
</dbReference>
<feature type="region of interest" description="Disordered" evidence="1">
    <location>
        <begin position="103"/>
        <end position="123"/>
    </location>
</feature>
<sequence length="123" mass="14427">MTHRGRPRVHLLTGGPAWEERRAAPKPGYSKAPYRGFSKNQRKARKPLNAIMAQLAEAMKQRDWRAARIARSAAWDEVNKLDEDLTRQERKKLWQYKQSLLAGEAQDRRRDVRRRTLPPRTPT</sequence>
<name>A0A7X1JAS9_9ACTN</name>
<comment type="caution">
    <text evidence="2">The sequence shown here is derived from an EMBL/GenBank/DDBJ whole genome shotgun (WGS) entry which is preliminary data.</text>
</comment>
<dbReference type="RefSeq" id="WP_186287286.1">
    <property type="nucleotide sequence ID" value="NZ_JACMSF010000074.1"/>
</dbReference>
<dbReference type="EMBL" id="JACMSF010000074">
    <property type="protein sequence ID" value="MBC2907334.1"/>
    <property type="molecule type" value="Genomic_DNA"/>
</dbReference>
<feature type="region of interest" description="Disordered" evidence="1">
    <location>
        <begin position="1"/>
        <end position="43"/>
    </location>
</feature>
<evidence type="ECO:0000256" key="1">
    <source>
        <dbReference type="SAM" id="MobiDB-lite"/>
    </source>
</evidence>
<evidence type="ECO:0000313" key="2">
    <source>
        <dbReference type="EMBL" id="MBC2907334.1"/>
    </source>
</evidence>
<protein>
    <submittedName>
        <fullName evidence="2">Uncharacterized protein</fullName>
    </submittedName>
</protein>